<dbReference type="RefSeq" id="XP_033451461.1">
    <property type="nucleotide sequence ID" value="XM_033597847.1"/>
</dbReference>
<evidence type="ECO:0000313" key="1">
    <source>
        <dbReference type="EMBL" id="KAF1931213.1"/>
    </source>
</evidence>
<organism evidence="1 2">
    <name type="scientific">Didymella exigua CBS 183.55</name>
    <dbReference type="NCBI Taxonomy" id="1150837"/>
    <lineage>
        <taxon>Eukaryota</taxon>
        <taxon>Fungi</taxon>
        <taxon>Dikarya</taxon>
        <taxon>Ascomycota</taxon>
        <taxon>Pezizomycotina</taxon>
        <taxon>Dothideomycetes</taxon>
        <taxon>Pleosporomycetidae</taxon>
        <taxon>Pleosporales</taxon>
        <taxon>Pleosporineae</taxon>
        <taxon>Didymellaceae</taxon>
        <taxon>Didymella</taxon>
    </lineage>
</organism>
<name>A0A6A5RUP8_9PLEO</name>
<sequence>MNCHLAEIGSCLILDASENPVTSLRRRKHSGLSYRTAVVRKAPTHVSRDCYRNGANATILFLRKERSDIGGLRWFSHQAQKVAKSSLGNAGFPGLLIGVEHPPTELISPLRLRTERSSGTGNGHLARKRMRYSETNAFARSGPRAYGHK</sequence>
<gene>
    <name evidence="1" type="ORF">M421DRAFT_90300</name>
</gene>
<reference evidence="1" key="1">
    <citation type="journal article" date="2020" name="Stud. Mycol.">
        <title>101 Dothideomycetes genomes: a test case for predicting lifestyles and emergence of pathogens.</title>
        <authorList>
            <person name="Haridas S."/>
            <person name="Albert R."/>
            <person name="Binder M."/>
            <person name="Bloem J."/>
            <person name="Labutti K."/>
            <person name="Salamov A."/>
            <person name="Andreopoulos B."/>
            <person name="Baker S."/>
            <person name="Barry K."/>
            <person name="Bills G."/>
            <person name="Bluhm B."/>
            <person name="Cannon C."/>
            <person name="Castanera R."/>
            <person name="Culley D."/>
            <person name="Daum C."/>
            <person name="Ezra D."/>
            <person name="Gonzalez J."/>
            <person name="Henrissat B."/>
            <person name="Kuo A."/>
            <person name="Liang C."/>
            <person name="Lipzen A."/>
            <person name="Lutzoni F."/>
            <person name="Magnuson J."/>
            <person name="Mondo S."/>
            <person name="Nolan M."/>
            <person name="Ohm R."/>
            <person name="Pangilinan J."/>
            <person name="Park H.-J."/>
            <person name="Ramirez L."/>
            <person name="Alfaro M."/>
            <person name="Sun H."/>
            <person name="Tritt A."/>
            <person name="Yoshinaga Y."/>
            <person name="Zwiers L.-H."/>
            <person name="Turgeon B."/>
            <person name="Goodwin S."/>
            <person name="Spatafora J."/>
            <person name="Crous P."/>
            <person name="Grigoriev I."/>
        </authorList>
    </citation>
    <scope>NUCLEOTIDE SEQUENCE</scope>
    <source>
        <strain evidence="1">CBS 183.55</strain>
    </source>
</reference>
<evidence type="ECO:0000313" key="2">
    <source>
        <dbReference type="Proteomes" id="UP000800082"/>
    </source>
</evidence>
<accession>A0A6A5RUP8</accession>
<dbReference type="GeneID" id="54355514"/>
<proteinExistence type="predicted"/>
<dbReference type="Proteomes" id="UP000800082">
    <property type="component" value="Unassembled WGS sequence"/>
</dbReference>
<protein>
    <submittedName>
        <fullName evidence="1">Uncharacterized protein</fullName>
    </submittedName>
</protein>
<dbReference type="EMBL" id="ML978961">
    <property type="protein sequence ID" value="KAF1931213.1"/>
    <property type="molecule type" value="Genomic_DNA"/>
</dbReference>
<keyword evidence="2" id="KW-1185">Reference proteome</keyword>
<dbReference type="AlphaFoldDB" id="A0A6A5RUP8"/>